<gene>
    <name evidence="2" type="ORF">FYK55_16170</name>
</gene>
<sequence length="358" mass="40961">MARLCRAELIDPDQITLVHVVNRTVRRCFLFGDDPVSGKNFDHRKVWIEERLERFAGCFGIDLLCFAILSNHYHLILRSRPDVVATWDDTEVARRWLMICPPTRKKGQSADPTEAELDSIRRCPVRLAEVRRRLSSISWWMRLLNQNIAQRANREDEQSGRFWQDRYRATRLDDEESLLACAAYVDLNPIRAGLAETVEASDHTSVQRRLESRFDVRPTSVACCRGPRTSSAARRDAFLAKLTIEKSDAVGAAPAENGRRCSDKGFLSLSEDAYLELLDWTARQIAPGKRGSTPMRLPPILKRLGLEQSSWCELVADFDRCFYLVAGRCDRVQSVRSHHTGRRFRVRPLARRLLPAAA</sequence>
<reference evidence="2 3" key="1">
    <citation type="submission" date="2019-08" db="EMBL/GenBank/DDBJ databases">
        <authorList>
            <person name="Dhanesh K."/>
            <person name="Kumar G."/>
            <person name="Sasikala C."/>
            <person name="Venkata Ramana C."/>
        </authorList>
    </citation>
    <scope>NUCLEOTIDE SEQUENCE [LARGE SCALE GENOMIC DNA]</scope>
    <source>
        <strain evidence="2 3">JC645</strain>
    </source>
</reference>
<dbReference type="RefSeq" id="WP_150077485.1">
    <property type="nucleotide sequence ID" value="NZ_VWOX01000009.1"/>
</dbReference>
<proteinExistence type="predicted"/>
<dbReference type="GO" id="GO:0004803">
    <property type="term" value="F:transposase activity"/>
    <property type="evidence" value="ECO:0007669"/>
    <property type="project" value="InterPro"/>
</dbReference>
<evidence type="ECO:0000313" key="3">
    <source>
        <dbReference type="Proteomes" id="UP000324479"/>
    </source>
</evidence>
<dbReference type="GO" id="GO:0006313">
    <property type="term" value="P:DNA transposition"/>
    <property type="evidence" value="ECO:0007669"/>
    <property type="project" value="InterPro"/>
</dbReference>
<protein>
    <recommendedName>
        <fullName evidence="1">Transposase IS200-like domain-containing protein</fullName>
    </recommendedName>
</protein>
<dbReference type="PANTHER" id="PTHR34322">
    <property type="entry name" value="TRANSPOSASE, Y1_TNP DOMAIN-CONTAINING"/>
    <property type="match status" value="1"/>
</dbReference>
<keyword evidence="3" id="KW-1185">Reference proteome</keyword>
<evidence type="ECO:0000259" key="1">
    <source>
        <dbReference type="SMART" id="SM01321"/>
    </source>
</evidence>
<dbReference type="Gene3D" id="3.30.70.1290">
    <property type="entry name" value="Transposase IS200-like"/>
    <property type="match status" value="1"/>
</dbReference>
<dbReference type="GO" id="GO:0003677">
    <property type="term" value="F:DNA binding"/>
    <property type="evidence" value="ECO:0007669"/>
    <property type="project" value="InterPro"/>
</dbReference>
<dbReference type="Proteomes" id="UP000324479">
    <property type="component" value="Unassembled WGS sequence"/>
</dbReference>
<comment type="caution">
    <text evidence="2">The sequence shown here is derived from an EMBL/GenBank/DDBJ whole genome shotgun (WGS) entry which is preliminary data.</text>
</comment>
<dbReference type="InterPro" id="IPR036515">
    <property type="entry name" value="Transposase_17_sf"/>
</dbReference>
<name>A0A5M6D993_9BACT</name>
<dbReference type="EMBL" id="VWOX01000009">
    <property type="protein sequence ID" value="KAA5541755.1"/>
    <property type="molecule type" value="Genomic_DNA"/>
</dbReference>
<dbReference type="InterPro" id="IPR002686">
    <property type="entry name" value="Transposase_17"/>
</dbReference>
<dbReference type="SMART" id="SM01321">
    <property type="entry name" value="Y1_Tnp"/>
    <property type="match status" value="1"/>
</dbReference>
<dbReference type="AlphaFoldDB" id="A0A5M6D993"/>
<feature type="domain" description="Transposase IS200-like" evidence="1">
    <location>
        <begin position="15"/>
        <end position="188"/>
    </location>
</feature>
<accession>A0A5M6D993</accession>
<dbReference type="PANTHER" id="PTHR34322:SF2">
    <property type="entry name" value="TRANSPOSASE IS200-LIKE DOMAIN-CONTAINING PROTEIN"/>
    <property type="match status" value="1"/>
</dbReference>
<dbReference type="SUPFAM" id="SSF143422">
    <property type="entry name" value="Transposase IS200-like"/>
    <property type="match status" value="1"/>
</dbReference>
<organism evidence="2 3">
    <name type="scientific">Roseiconus nitratireducens</name>
    <dbReference type="NCBI Taxonomy" id="2605748"/>
    <lineage>
        <taxon>Bacteria</taxon>
        <taxon>Pseudomonadati</taxon>
        <taxon>Planctomycetota</taxon>
        <taxon>Planctomycetia</taxon>
        <taxon>Pirellulales</taxon>
        <taxon>Pirellulaceae</taxon>
        <taxon>Roseiconus</taxon>
    </lineage>
</organism>
<evidence type="ECO:0000313" key="2">
    <source>
        <dbReference type="EMBL" id="KAA5541755.1"/>
    </source>
</evidence>